<keyword evidence="1" id="KW-0808">Transferase</keyword>
<keyword evidence="1" id="KW-0548">Nucleotidyltransferase</keyword>
<sequence length="43" mass="5064">ERSPSMLFGDLLDDNMHRDSLIPGENRKNRAETAVRISWSEYR</sequence>
<dbReference type="Proteomes" id="UP000005726">
    <property type="component" value="Unassembled WGS sequence"/>
</dbReference>
<keyword evidence="1" id="KW-0695">RNA-directed DNA polymerase</keyword>
<name>E0WUX5_9ENTR</name>
<dbReference type="HOGENOM" id="CLU_3243542_0_0_6"/>
<protein>
    <submittedName>
        <fullName evidence="1">Putative reverse transcriptase</fullName>
    </submittedName>
</protein>
<evidence type="ECO:0000313" key="2">
    <source>
        <dbReference type="Proteomes" id="UP000005726"/>
    </source>
</evidence>
<accession>E0WUX5</accession>
<organism evidence="1 2">
    <name type="scientific">Candidatus Regiella insecticola LSR1</name>
    <dbReference type="NCBI Taxonomy" id="663321"/>
    <lineage>
        <taxon>Bacteria</taxon>
        <taxon>Pseudomonadati</taxon>
        <taxon>Pseudomonadota</taxon>
        <taxon>Gammaproteobacteria</taxon>
        <taxon>Enterobacterales</taxon>
        <taxon>Enterobacteriaceae</taxon>
        <taxon>aphid secondary symbionts</taxon>
        <taxon>Candidatus Regiella</taxon>
    </lineage>
</organism>
<proteinExistence type="predicted"/>
<gene>
    <name evidence="1" type="ORF">REG_1881</name>
</gene>
<dbReference type="AlphaFoldDB" id="E0WUX5"/>
<keyword evidence="2" id="KW-1185">Reference proteome</keyword>
<evidence type="ECO:0000313" key="1">
    <source>
        <dbReference type="EMBL" id="EFL91193.1"/>
    </source>
</evidence>
<dbReference type="EMBL" id="GL379713">
    <property type="protein sequence ID" value="EFL91193.1"/>
    <property type="molecule type" value="Genomic_DNA"/>
</dbReference>
<dbReference type="GO" id="GO:0003964">
    <property type="term" value="F:RNA-directed DNA polymerase activity"/>
    <property type="evidence" value="ECO:0007669"/>
    <property type="project" value="UniProtKB-KW"/>
</dbReference>
<reference evidence="1" key="1">
    <citation type="journal article" date="2009" name="Environ. Microbiol.">
        <title>Dynamics of genome evolution in facultative symbionts of aphids.</title>
        <authorList>
            <person name="Degnan P.H."/>
            <person name="Leonardo T.E."/>
            <person name="Cass B.N."/>
            <person name="Hurwitz B."/>
            <person name="Stern D."/>
            <person name="Gibbs R.A."/>
            <person name="Richards S."/>
            <person name="Moran N.A."/>
        </authorList>
    </citation>
    <scope>NUCLEOTIDE SEQUENCE [LARGE SCALE GENOMIC DNA]</scope>
    <source>
        <strain evidence="1">LSR1</strain>
    </source>
</reference>
<feature type="non-terminal residue" evidence="1">
    <location>
        <position position="1"/>
    </location>
</feature>